<comment type="caution">
    <text evidence="1">The sequence shown here is derived from an EMBL/GenBank/DDBJ whole genome shotgun (WGS) entry which is preliminary data.</text>
</comment>
<dbReference type="PANTHER" id="PTHR42808:SF3">
    <property type="entry name" value="HYDROXYSTEROID DEHYDROGENASE-LIKE PROTEIN 2"/>
    <property type="match status" value="1"/>
</dbReference>
<dbReference type="Proteomes" id="UP001150538">
    <property type="component" value="Unassembled WGS sequence"/>
</dbReference>
<gene>
    <name evidence="1" type="ORF">H4219_004863</name>
</gene>
<evidence type="ECO:0000313" key="2">
    <source>
        <dbReference type="Proteomes" id="UP001150538"/>
    </source>
</evidence>
<dbReference type="EMBL" id="JANBPU010000207">
    <property type="protein sequence ID" value="KAJ1914279.1"/>
    <property type="molecule type" value="Genomic_DNA"/>
</dbReference>
<dbReference type="PRINTS" id="PR00081">
    <property type="entry name" value="GDHRDH"/>
</dbReference>
<dbReference type="OrthoDB" id="5327538at2759"/>
<organism evidence="1 2">
    <name type="scientific">Mycoemilia scoparia</name>
    <dbReference type="NCBI Taxonomy" id="417184"/>
    <lineage>
        <taxon>Eukaryota</taxon>
        <taxon>Fungi</taxon>
        <taxon>Fungi incertae sedis</taxon>
        <taxon>Zoopagomycota</taxon>
        <taxon>Kickxellomycotina</taxon>
        <taxon>Kickxellomycetes</taxon>
        <taxon>Kickxellales</taxon>
        <taxon>Kickxellaceae</taxon>
        <taxon>Mycoemilia</taxon>
    </lineage>
</organism>
<protein>
    <recommendedName>
        <fullName evidence="3">Short chain dehydrogenase</fullName>
    </recommendedName>
</protein>
<sequence>MSLKGKVAFITGGSRGIGLAIALKFAREGAKVSIASRNATMGLKSNELYEKFKGEGVEFMLVPCDVQSERQIKDAIEMTIRRFGKIDIVVNNTSQLVLKATEDINAEEYDRMFQINTRGTFMVAKLAIQYLKKSDNPHIVTLCPPISLQPAWFVNYPAYAVSKFSMSLGVYGLSSELKKYGIAVNALWPYTTINTDGLAECGNAEFQARPSGQFGVDELILRKAGVTDFDQYSTVSNTPLDKLSKDHFIPDDYEAEIQKLRSTAAQ</sequence>
<reference evidence="1" key="1">
    <citation type="submission" date="2022-07" db="EMBL/GenBank/DDBJ databases">
        <title>Phylogenomic reconstructions and comparative analyses of Kickxellomycotina fungi.</title>
        <authorList>
            <person name="Reynolds N.K."/>
            <person name="Stajich J.E."/>
            <person name="Barry K."/>
            <person name="Grigoriev I.V."/>
            <person name="Crous P."/>
            <person name="Smith M.E."/>
        </authorList>
    </citation>
    <scope>NUCLEOTIDE SEQUENCE</scope>
    <source>
        <strain evidence="1">NBRC 100468</strain>
    </source>
</reference>
<dbReference type="Pfam" id="PF00106">
    <property type="entry name" value="adh_short"/>
    <property type="match status" value="1"/>
</dbReference>
<dbReference type="InterPro" id="IPR002347">
    <property type="entry name" value="SDR_fam"/>
</dbReference>
<dbReference type="GO" id="GO:0005739">
    <property type="term" value="C:mitochondrion"/>
    <property type="evidence" value="ECO:0007669"/>
    <property type="project" value="TreeGrafter"/>
</dbReference>
<name>A0A9W8DKV1_9FUNG</name>
<dbReference type="SUPFAM" id="SSF51735">
    <property type="entry name" value="NAD(P)-binding Rossmann-fold domains"/>
    <property type="match status" value="1"/>
</dbReference>
<dbReference type="InterPro" id="IPR051935">
    <property type="entry name" value="HSDL2"/>
</dbReference>
<proteinExistence type="predicted"/>
<keyword evidence="2" id="KW-1185">Reference proteome</keyword>
<evidence type="ECO:0000313" key="1">
    <source>
        <dbReference type="EMBL" id="KAJ1914279.1"/>
    </source>
</evidence>
<accession>A0A9W8DKV1</accession>
<dbReference type="PANTHER" id="PTHR42808">
    <property type="entry name" value="HYDROXYSTEROID DEHYDROGENASE-LIKE PROTEIN 2"/>
    <property type="match status" value="1"/>
</dbReference>
<evidence type="ECO:0008006" key="3">
    <source>
        <dbReference type="Google" id="ProtNLM"/>
    </source>
</evidence>
<dbReference type="InterPro" id="IPR036291">
    <property type="entry name" value="NAD(P)-bd_dom_sf"/>
</dbReference>
<dbReference type="Gene3D" id="3.40.50.720">
    <property type="entry name" value="NAD(P)-binding Rossmann-like Domain"/>
    <property type="match status" value="1"/>
</dbReference>
<dbReference type="AlphaFoldDB" id="A0A9W8DKV1"/>